<keyword evidence="3" id="KW-1185">Reference proteome</keyword>
<name>A0A1J1J0M3_9DIPT</name>
<evidence type="ECO:0000313" key="2">
    <source>
        <dbReference type="EMBL" id="CRL04393.1"/>
    </source>
</evidence>
<keyword evidence="1" id="KW-0812">Transmembrane</keyword>
<dbReference type="OrthoDB" id="7786594at2759"/>
<accession>A0A1J1J0M3</accession>
<sequence>MSKHSYAGFKLREVHFVCSIFAKARRKFCMVKCLIDMIAGYPIVKIVAFIMTRKLFKIPDNIKVAFTFLQQLKRESIKRFCFNEQLIIGKGNNKVQETE</sequence>
<gene>
    <name evidence="2" type="ORF">CLUMA_CG017481</name>
</gene>
<dbReference type="EMBL" id="CVRI01000063">
    <property type="protein sequence ID" value="CRL04393.1"/>
    <property type="molecule type" value="Genomic_DNA"/>
</dbReference>
<keyword evidence="1" id="KW-0472">Membrane</keyword>
<evidence type="ECO:0000313" key="3">
    <source>
        <dbReference type="Proteomes" id="UP000183832"/>
    </source>
</evidence>
<evidence type="ECO:0000256" key="1">
    <source>
        <dbReference type="SAM" id="Phobius"/>
    </source>
</evidence>
<keyword evidence="1" id="KW-1133">Transmembrane helix</keyword>
<reference evidence="2 3" key="1">
    <citation type="submission" date="2015-04" db="EMBL/GenBank/DDBJ databases">
        <authorList>
            <person name="Syromyatnikov M.Y."/>
            <person name="Popov V.N."/>
        </authorList>
    </citation>
    <scope>NUCLEOTIDE SEQUENCE [LARGE SCALE GENOMIC DNA]</scope>
</reference>
<feature type="transmembrane region" description="Helical" evidence="1">
    <location>
        <begin position="33"/>
        <end position="51"/>
    </location>
</feature>
<protein>
    <submittedName>
        <fullName evidence="2">CLUMA_CG017481, isoform A</fullName>
    </submittedName>
</protein>
<dbReference type="Proteomes" id="UP000183832">
    <property type="component" value="Unassembled WGS sequence"/>
</dbReference>
<proteinExistence type="predicted"/>
<dbReference type="AlphaFoldDB" id="A0A1J1J0M3"/>
<organism evidence="2 3">
    <name type="scientific">Clunio marinus</name>
    <dbReference type="NCBI Taxonomy" id="568069"/>
    <lineage>
        <taxon>Eukaryota</taxon>
        <taxon>Metazoa</taxon>
        <taxon>Ecdysozoa</taxon>
        <taxon>Arthropoda</taxon>
        <taxon>Hexapoda</taxon>
        <taxon>Insecta</taxon>
        <taxon>Pterygota</taxon>
        <taxon>Neoptera</taxon>
        <taxon>Endopterygota</taxon>
        <taxon>Diptera</taxon>
        <taxon>Nematocera</taxon>
        <taxon>Chironomoidea</taxon>
        <taxon>Chironomidae</taxon>
        <taxon>Clunio</taxon>
    </lineage>
</organism>